<feature type="region of interest" description="Disordered" evidence="1">
    <location>
        <begin position="1"/>
        <end position="36"/>
    </location>
</feature>
<name>A0AAP0EU57_9MAGN</name>
<organism evidence="2 3">
    <name type="scientific">Stephania cephalantha</name>
    <dbReference type="NCBI Taxonomy" id="152367"/>
    <lineage>
        <taxon>Eukaryota</taxon>
        <taxon>Viridiplantae</taxon>
        <taxon>Streptophyta</taxon>
        <taxon>Embryophyta</taxon>
        <taxon>Tracheophyta</taxon>
        <taxon>Spermatophyta</taxon>
        <taxon>Magnoliopsida</taxon>
        <taxon>Ranunculales</taxon>
        <taxon>Menispermaceae</taxon>
        <taxon>Menispermoideae</taxon>
        <taxon>Cissampelideae</taxon>
        <taxon>Stephania</taxon>
    </lineage>
</organism>
<dbReference type="EMBL" id="JBBNAG010000010">
    <property type="protein sequence ID" value="KAK9099711.1"/>
    <property type="molecule type" value="Genomic_DNA"/>
</dbReference>
<evidence type="ECO:0000313" key="3">
    <source>
        <dbReference type="Proteomes" id="UP001419268"/>
    </source>
</evidence>
<gene>
    <name evidence="2" type="ORF">Scep_023141</name>
</gene>
<evidence type="ECO:0000256" key="1">
    <source>
        <dbReference type="SAM" id="MobiDB-lite"/>
    </source>
</evidence>
<dbReference type="Proteomes" id="UP001419268">
    <property type="component" value="Unassembled WGS sequence"/>
</dbReference>
<reference evidence="2 3" key="1">
    <citation type="submission" date="2024-01" db="EMBL/GenBank/DDBJ databases">
        <title>Genome assemblies of Stephania.</title>
        <authorList>
            <person name="Yang L."/>
        </authorList>
    </citation>
    <scope>NUCLEOTIDE SEQUENCE [LARGE SCALE GENOMIC DNA]</scope>
    <source>
        <strain evidence="2">JXDWG</strain>
        <tissue evidence="2">Leaf</tissue>
    </source>
</reference>
<evidence type="ECO:0000313" key="2">
    <source>
        <dbReference type="EMBL" id="KAK9099711.1"/>
    </source>
</evidence>
<dbReference type="AlphaFoldDB" id="A0AAP0EU57"/>
<comment type="caution">
    <text evidence="2">The sequence shown here is derived from an EMBL/GenBank/DDBJ whole genome shotgun (WGS) entry which is preliminary data.</text>
</comment>
<keyword evidence="3" id="KW-1185">Reference proteome</keyword>
<proteinExistence type="predicted"/>
<feature type="compositionally biased region" description="Basic and acidic residues" evidence="1">
    <location>
        <begin position="22"/>
        <end position="36"/>
    </location>
</feature>
<accession>A0AAP0EU57</accession>
<protein>
    <submittedName>
        <fullName evidence="2">Uncharacterized protein</fullName>
    </submittedName>
</protein>
<sequence>MEKPPPLAVAEDEERSTKKVKNRENEETMTKNEGDFPKSFKGTLMEGEDSMMIEMTNEKEIEVGVHDLSRSIKDNLTAIDFSDRVRKEMAEAMDNTIMPTKPITTPKQAFIGSPKIINGPDLVARTNFESPDVVCTSRRERVSTIVFSIVKRLSLNAPLPCLLRRCSLSAGNASRPRLLHRTTPHAVNASLRPVSSTRKRLSALGYDLIDFATFFFSRPTSANSLLVLPLPDLEAFDAHLLSTSRPSTSPRVDAAIRD</sequence>